<name>A0A7D5P0S3_9EURY</name>
<dbReference type="Pfam" id="PF01877">
    <property type="entry name" value="RNA_binding"/>
    <property type="match status" value="1"/>
</dbReference>
<dbReference type="PANTHER" id="PTHR39652:SF1">
    <property type="entry name" value="UPF0201 PROTEIN TK1335"/>
    <property type="match status" value="1"/>
</dbReference>
<evidence type="ECO:0000256" key="2">
    <source>
        <dbReference type="SAM" id="MobiDB-lite"/>
    </source>
</evidence>
<sequence>MSTVYSVDVQITAPVNDTEVTDRVADAVTNLFPGAEVEQGHGEIVATAHEMETLSESLHRQEILDTARGSFFEDLRGDTFSFDLKKQAAFQGVVNFAVGDPSELGDIHVRVRVNDPDAESYIDHVSPPTRDGRPIDPDE</sequence>
<dbReference type="RefSeq" id="WP_179911735.1">
    <property type="nucleotide sequence ID" value="NZ_CP058910.1"/>
</dbReference>
<dbReference type="Gene3D" id="3.30.1440.10">
    <property type="match status" value="1"/>
</dbReference>
<keyword evidence="4" id="KW-1185">Reference proteome</keyword>
<evidence type="ECO:0000313" key="4">
    <source>
        <dbReference type="Proteomes" id="UP000509667"/>
    </source>
</evidence>
<dbReference type="Proteomes" id="UP000509667">
    <property type="component" value="Chromosome"/>
</dbReference>
<protein>
    <recommendedName>
        <fullName evidence="1">UPF0201 protein HZS55_11125</fullName>
    </recommendedName>
</protein>
<comment type="similarity">
    <text evidence="1">Belongs to the UPF0201 family.</text>
</comment>
<dbReference type="SUPFAM" id="SSF55282">
    <property type="entry name" value="RL5-like"/>
    <property type="match status" value="1"/>
</dbReference>
<gene>
    <name evidence="3" type="ORF">HZS55_11125</name>
</gene>
<evidence type="ECO:0000256" key="1">
    <source>
        <dbReference type="HAMAP-Rule" id="MF_01112"/>
    </source>
</evidence>
<organism evidence="3 4">
    <name type="scientific">Halosimplex rubrum</name>
    <dbReference type="NCBI Taxonomy" id="869889"/>
    <lineage>
        <taxon>Archaea</taxon>
        <taxon>Methanobacteriati</taxon>
        <taxon>Methanobacteriota</taxon>
        <taxon>Stenosarchaea group</taxon>
        <taxon>Halobacteria</taxon>
        <taxon>Halobacteriales</taxon>
        <taxon>Haloarculaceae</taxon>
        <taxon>Halosimplex</taxon>
    </lineage>
</organism>
<dbReference type="GeneID" id="56078422"/>
<proteinExistence type="inferred from homology"/>
<evidence type="ECO:0000313" key="3">
    <source>
        <dbReference type="EMBL" id="QLH77817.1"/>
    </source>
</evidence>
<dbReference type="EMBL" id="CP058910">
    <property type="protein sequence ID" value="QLH77817.1"/>
    <property type="molecule type" value="Genomic_DNA"/>
</dbReference>
<dbReference type="KEGG" id="hrr:HZS55_11125"/>
<feature type="region of interest" description="Disordered" evidence="2">
    <location>
        <begin position="118"/>
        <end position="139"/>
    </location>
</feature>
<feature type="compositionally biased region" description="Basic and acidic residues" evidence="2">
    <location>
        <begin position="130"/>
        <end position="139"/>
    </location>
</feature>
<dbReference type="OrthoDB" id="7819at2157"/>
<dbReference type="HAMAP" id="MF_01112">
    <property type="entry name" value="UPF0201"/>
    <property type="match status" value="1"/>
</dbReference>
<accession>A0A7D5P0S3</accession>
<dbReference type="AlphaFoldDB" id="A0A7D5P0S3"/>
<reference evidence="3 4" key="1">
    <citation type="submission" date="2020-07" db="EMBL/GenBank/DDBJ databases">
        <title>Halosimplex pelagicum sp. nov. and Halosimplex rubrum sp. nov., isolated from salted brown alga Laminaria, and emended description of the genus Halosimplex.</title>
        <authorList>
            <person name="Cui H."/>
        </authorList>
    </citation>
    <scope>NUCLEOTIDE SEQUENCE [LARGE SCALE GENOMIC DNA]</scope>
    <source>
        <strain evidence="3 4">R27</strain>
    </source>
</reference>
<dbReference type="InterPro" id="IPR002739">
    <property type="entry name" value="PAB1135-like"/>
</dbReference>
<dbReference type="PANTHER" id="PTHR39652">
    <property type="entry name" value="UPF0201 PROTEIN TK1335"/>
    <property type="match status" value="1"/>
</dbReference>
<dbReference type="InterPro" id="IPR022803">
    <property type="entry name" value="Ribosomal_uL5_dom_sf"/>
</dbReference>